<evidence type="ECO:0000256" key="1">
    <source>
        <dbReference type="ARBA" id="ARBA00023242"/>
    </source>
</evidence>
<feature type="compositionally biased region" description="Polar residues" evidence="2">
    <location>
        <begin position="252"/>
        <end position="272"/>
    </location>
</feature>
<dbReference type="PROSITE" id="PS50048">
    <property type="entry name" value="ZN2_CY6_FUNGAL_2"/>
    <property type="match status" value="1"/>
</dbReference>
<dbReference type="SMART" id="SM00066">
    <property type="entry name" value="GAL4"/>
    <property type="match status" value="1"/>
</dbReference>
<dbReference type="InterPro" id="IPR052783">
    <property type="entry name" value="Metabolic/Drug-Res_Regulator"/>
</dbReference>
<dbReference type="PROSITE" id="PS00463">
    <property type="entry name" value="ZN2_CY6_FUNGAL_1"/>
    <property type="match status" value="1"/>
</dbReference>
<evidence type="ECO:0000313" key="5">
    <source>
        <dbReference type="Proteomes" id="UP000616885"/>
    </source>
</evidence>
<dbReference type="AlphaFoldDB" id="A0A8H7N4P3"/>
<dbReference type="InterPro" id="IPR036864">
    <property type="entry name" value="Zn2-C6_fun-type_DNA-bd_sf"/>
</dbReference>
<organism evidence="4 5">
    <name type="scientific">Bionectria ochroleuca</name>
    <name type="common">Gliocladium roseum</name>
    <dbReference type="NCBI Taxonomy" id="29856"/>
    <lineage>
        <taxon>Eukaryota</taxon>
        <taxon>Fungi</taxon>
        <taxon>Dikarya</taxon>
        <taxon>Ascomycota</taxon>
        <taxon>Pezizomycotina</taxon>
        <taxon>Sordariomycetes</taxon>
        <taxon>Hypocreomycetidae</taxon>
        <taxon>Hypocreales</taxon>
        <taxon>Bionectriaceae</taxon>
        <taxon>Clonostachys</taxon>
    </lineage>
</organism>
<dbReference type="EMBL" id="JADCTT010000011">
    <property type="protein sequence ID" value="KAF9746394.1"/>
    <property type="molecule type" value="Genomic_DNA"/>
</dbReference>
<dbReference type="PANTHER" id="PTHR47655:SF3">
    <property type="entry name" value="ZN(II)2CYS6 TRANSCRIPTION FACTOR (EUROFUNG)"/>
    <property type="match status" value="1"/>
</dbReference>
<dbReference type="InterPro" id="IPR001138">
    <property type="entry name" value="Zn2Cys6_DnaBD"/>
</dbReference>
<dbReference type="Pfam" id="PF00172">
    <property type="entry name" value="Zn_clus"/>
    <property type="match status" value="1"/>
</dbReference>
<dbReference type="Proteomes" id="UP000616885">
    <property type="component" value="Unassembled WGS sequence"/>
</dbReference>
<name>A0A8H7N4P3_BIOOC</name>
<protein>
    <recommendedName>
        <fullName evidence="3">Zn(2)-C6 fungal-type domain-containing protein</fullName>
    </recommendedName>
</protein>
<accession>A0A8H7N4P3</accession>
<feature type="domain" description="Zn(2)-C6 fungal-type" evidence="3">
    <location>
        <begin position="79"/>
        <end position="108"/>
    </location>
</feature>
<feature type="region of interest" description="Disordered" evidence="2">
    <location>
        <begin position="208"/>
        <end position="276"/>
    </location>
</feature>
<feature type="region of interest" description="Disordered" evidence="2">
    <location>
        <begin position="1"/>
        <end position="54"/>
    </location>
</feature>
<feature type="compositionally biased region" description="Polar residues" evidence="2">
    <location>
        <begin position="218"/>
        <end position="232"/>
    </location>
</feature>
<proteinExistence type="predicted"/>
<evidence type="ECO:0000259" key="3">
    <source>
        <dbReference type="PROSITE" id="PS50048"/>
    </source>
</evidence>
<gene>
    <name evidence="4" type="ORF">IM811_003299</name>
</gene>
<dbReference type="CDD" id="cd00067">
    <property type="entry name" value="GAL4"/>
    <property type="match status" value="1"/>
</dbReference>
<sequence length="425" mass="47383">MSSSNIQLPMVSTWDSKPSGIRKSSPSSTRSASTRSKASSSHRVTKRTSPHVESTMSYNDHLVHAHGGAGRRGKRVWKACERCRMKKTKCDGEFPCQRCNDDGLICTASVRKRPGYKQLPSGYAEVLENTQLVLVATIRKLYEMVRNHDEWHLGEPRCNDRGQAIIHNIAQKLACIRSNGDIDLPVQSVFPEDMEGMEHLASILRKQQATLEAEDGSNKSSDGFSGCSTEANSPEYHSDLDHEFCVPGPEGQDSSLQRPYTPENIGTASNQFDPGDNCQLGNYQIYPSSQLDDFSYAWETSTFQPCYDDESSRSPSQAQLIKTGVRTEPFGPSGEFEPTVSQTTPEQDSQVLFMPCNAPLPWQYSKPRAIDDSMLQQLLRLSDIKGLGIDSDMLNRLINQETLSAHFEATSQLEEPMEYSAYEGF</sequence>
<dbReference type="Gene3D" id="4.10.240.10">
    <property type="entry name" value="Zn(2)-C6 fungal-type DNA-binding domain"/>
    <property type="match status" value="1"/>
</dbReference>
<feature type="compositionally biased region" description="Low complexity" evidence="2">
    <location>
        <begin position="16"/>
        <end position="41"/>
    </location>
</feature>
<evidence type="ECO:0000256" key="2">
    <source>
        <dbReference type="SAM" id="MobiDB-lite"/>
    </source>
</evidence>
<dbReference type="GO" id="GO:0000981">
    <property type="term" value="F:DNA-binding transcription factor activity, RNA polymerase II-specific"/>
    <property type="evidence" value="ECO:0007669"/>
    <property type="project" value="InterPro"/>
</dbReference>
<dbReference type="GO" id="GO:0008270">
    <property type="term" value="F:zinc ion binding"/>
    <property type="evidence" value="ECO:0007669"/>
    <property type="project" value="InterPro"/>
</dbReference>
<dbReference type="PANTHER" id="PTHR47655">
    <property type="entry name" value="QUINIC ACID UTILIZATION ACTIVATOR"/>
    <property type="match status" value="1"/>
</dbReference>
<dbReference type="SUPFAM" id="SSF57701">
    <property type="entry name" value="Zn2/Cys6 DNA-binding domain"/>
    <property type="match status" value="1"/>
</dbReference>
<comment type="caution">
    <text evidence="4">The sequence shown here is derived from an EMBL/GenBank/DDBJ whole genome shotgun (WGS) entry which is preliminary data.</text>
</comment>
<keyword evidence="1" id="KW-0539">Nucleus</keyword>
<reference evidence="4" key="1">
    <citation type="submission" date="2020-10" db="EMBL/GenBank/DDBJ databases">
        <title>High-Quality Genome Resource of Clonostachys rosea strain S41 by Oxford Nanopore Long-Read Sequencing.</title>
        <authorList>
            <person name="Wang H."/>
        </authorList>
    </citation>
    <scope>NUCLEOTIDE SEQUENCE</scope>
    <source>
        <strain evidence="4">S41</strain>
    </source>
</reference>
<evidence type="ECO:0000313" key="4">
    <source>
        <dbReference type="EMBL" id="KAF9746394.1"/>
    </source>
</evidence>